<reference evidence="8 9" key="1">
    <citation type="submission" date="2014-03" db="EMBL/GenBank/DDBJ databases">
        <title>Genome sequence of Bordetella hinzii.</title>
        <authorList>
            <person name="Register K."/>
            <person name="Harvill E."/>
            <person name="Goodfield L.L."/>
            <person name="Ivanov Y.V."/>
            <person name="Meyer J.A."/>
            <person name="Muse S.J."/>
            <person name="Jacobs N."/>
            <person name="Bendor L."/>
            <person name="Smallridge W.E."/>
            <person name="Brinkac L.M."/>
            <person name="Sanka R."/>
            <person name="Kim M."/>
            <person name="Losada L."/>
        </authorList>
    </citation>
    <scope>NUCLEOTIDE SEQUENCE [LARGE SCALE GENOMIC DNA]</scope>
    <source>
        <strain evidence="8 9">OH87 BAL007II</strain>
    </source>
</reference>
<keyword evidence="6 7" id="KW-0472">Membrane</keyword>
<keyword evidence="4 7" id="KW-0812">Transmembrane</keyword>
<feature type="transmembrane region" description="Helical" evidence="7">
    <location>
        <begin position="349"/>
        <end position="370"/>
    </location>
</feature>
<feature type="transmembrane region" description="Helical" evidence="7">
    <location>
        <begin position="186"/>
        <end position="207"/>
    </location>
</feature>
<dbReference type="PANTHER" id="PTHR42865">
    <property type="entry name" value="PROTON/GLUTAMATE-ASPARTATE SYMPORTER"/>
    <property type="match status" value="1"/>
</dbReference>
<evidence type="ECO:0000256" key="6">
    <source>
        <dbReference type="ARBA" id="ARBA00023136"/>
    </source>
</evidence>
<proteinExistence type="predicted"/>
<gene>
    <name evidence="8" type="ORF">L544_0324</name>
</gene>
<comment type="caution">
    <text evidence="8">The sequence shown here is derived from an EMBL/GenBank/DDBJ whole genome shotgun (WGS) entry which is preliminary data.</text>
</comment>
<evidence type="ECO:0000256" key="3">
    <source>
        <dbReference type="ARBA" id="ARBA00022475"/>
    </source>
</evidence>
<dbReference type="Gene3D" id="1.10.3860.10">
    <property type="entry name" value="Sodium:dicarboxylate symporter"/>
    <property type="match status" value="1"/>
</dbReference>
<feature type="transmembrane region" description="Helical" evidence="7">
    <location>
        <begin position="422"/>
        <end position="442"/>
    </location>
</feature>
<feature type="transmembrane region" description="Helical" evidence="7">
    <location>
        <begin position="382"/>
        <end position="402"/>
    </location>
</feature>
<name>A0ABR4QVM2_9BORD</name>
<evidence type="ECO:0000256" key="7">
    <source>
        <dbReference type="SAM" id="Phobius"/>
    </source>
</evidence>
<dbReference type="Pfam" id="PF00375">
    <property type="entry name" value="SDF"/>
    <property type="match status" value="1"/>
</dbReference>
<dbReference type="PANTHER" id="PTHR42865:SF7">
    <property type="entry name" value="PROTON_GLUTAMATE-ASPARTATE SYMPORTER"/>
    <property type="match status" value="1"/>
</dbReference>
<dbReference type="SUPFAM" id="SSF118215">
    <property type="entry name" value="Proton glutamate symport protein"/>
    <property type="match status" value="1"/>
</dbReference>
<keyword evidence="2" id="KW-0813">Transport</keyword>
<evidence type="ECO:0000313" key="8">
    <source>
        <dbReference type="EMBL" id="KCB21807.1"/>
    </source>
</evidence>
<evidence type="ECO:0000313" key="9">
    <source>
        <dbReference type="Proteomes" id="UP000025748"/>
    </source>
</evidence>
<dbReference type="EMBL" id="JHEM01000029">
    <property type="protein sequence ID" value="KCB21807.1"/>
    <property type="molecule type" value="Genomic_DNA"/>
</dbReference>
<dbReference type="InterPro" id="IPR001991">
    <property type="entry name" value="Na-dicarboxylate_symporter"/>
</dbReference>
<feature type="transmembrane region" description="Helical" evidence="7">
    <location>
        <begin position="77"/>
        <end position="100"/>
    </location>
</feature>
<feature type="transmembrane region" description="Helical" evidence="7">
    <location>
        <begin position="304"/>
        <end position="337"/>
    </location>
</feature>
<accession>A0ABR4QVM2</accession>
<dbReference type="InterPro" id="IPR036458">
    <property type="entry name" value="Na:dicarbo_symporter_sf"/>
</dbReference>
<organism evidence="8 9">
    <name type="scientific">Bordetella hinzii OH87 BAL007II</name>
    <dbReference type="NCBI Taxonomy" id="1331262"/>
    <lineage>
        <taxon>Bacteria</taxon>
        <taxon>Pseudomonadati</taxon>
        <taxon>Pseudomonadota</taxon>
        <taxon>Betaproteobacteria</taxon>
        <taxon>Burkholderiales</taxon>
        <taxon>Alcaligenaceae</taxon>
        <taxon>Bordetella</taxon>
    </lineage>
</organism>
<evidence type="ECO:0000256" key="1">
    <source>
        <dbReference type="ARBA" id="ARBA00004651"/>
    </source>
</evidence>
<dbReference type="RefSeq" id="WP_029577957.1">
    <property type="nucleotide sequence ID" value="NZ_JHEM01000029.1"/>
</dbReference>
<evidence type="ECO:0000256" key="2">
    <source>
        <dbReference type="ARBA" id="ARBA00022448"/>
    </source>
</evidence>
<feature type="transmembrane region" description="Helical" evidence="7">
    <location>
        <begin position="213"/>
        <end position="238"/>
    </location>
</feature>
<comment type="subcellular location">
    <subcellularLocation>
        <location evidence="1">Cell membrane</location>
        <topology evidence="1">Multi-pass membrane protein</topology>
    </subcellularLocation>
</comment>
<keyword evidence="5 7" id="KW-1133">Transmembrane helix</keyword>
<keyword evidence="3" id="KW-1003">Cell membrane</keyword>
<sequence>MRSRRWMLGWPSLLIAAVLGWMAGAWTPRAFLFLAYVRDAYFSLVHATAMPLVLMVILFSLRQWSQFAAPARRLGRLLAYAFCMMLLASLAGLVLAFLLFPAQMLTPEQQAGLGSLLDAMRLPADPDGPRLPASVYGALADGLLLPGMLAMLLVGLAVARLERESTHTFDTVVEATYRALSRVIDALNLLLPLVVFGVAMSLAPLVGSAGIRALGGLLAAFTAVAALLILVALQFIAWRTRQPLLRVLAALKEPAVVALVTGNPIASVSLAIEAMSAKLGCQRGITELTLPLGAIGLRPGMAVYLAMVSIFVVALYGLSLSAWQIVGVVGLFALSALMSADTQGNFAPWQFRLAVFYLGLPIEMALIVALTLDPLCDGIRNLLNLIGVCALVAWMCETFEAVEQEAGGGPWVLRLSAVQLGVVAVGVLLCGGLVFLLGLGLGGQG</sequence>
<keyword evidence="9" id="KW-1185">Reference proteome</keyword>
<feature type="transmembrane region" description="Helical" evidence="7">
    <location>
        <begin position="135"/>
        <end position="159"/>
    </location>
</feature>
<dbReference type="Proteomes" id="UP000025748">
    <property type="component" value="Unassembled WGS sequence"/>
</dbReference>
<evidence type="ECO:0000256" key="5">
    <source>
        <dbReference type="ARBA" id="ARBA00022989"/>
    </source>
</evidence>
<protein>
    <submittedName>
        <fullName evidence="8">Transporter, dicarboxylate/amino acid:cation Na+/H+ symporter family protein</fullName>
    </submittedName>
</protein>
<evidence type="ECO:0000256" key="4">
    <source>
        <dbReference type="ARBA" id="ARBA00022692"/>
    </source>
</evidence>
<dbReference type="PRINTS" id="PR00173">
    <property type="entry name" value="EDTRNSPORT"/>
</dbReference>
<feature type="transmembrane region" description="Helical" evidence="7">
    <location>
        <begin position="41"/>
        <end position="61"/>
    </location>
</feature>